<dbReference type="Pfam" id="PF00072">
    <property type="entry name" value="Response_reg"/>
    <property type="match status" value="3"/>
</dbReference>
<evidence type="ECO:0000256" key="2">
    <source>
        <dbReference type="ARBA" id="ARBA00012438"/>
    </source>
</evidence>
<keyword evidence="10" id="KW-0472">Membrane</keyword>
<dbReference type="Gene3D" id="1.10.287.130">
    <property type="match status" value="1"/>
</dbReference>
<dbReference type="CDD" id="cd16922">
    <property type="entry name" value="HATPase_EvgS-ArcB-TorS-like"/>
    <property type="match status" value="1"/>
</dbReference>
<evidence type="ECO:0000256" key="5">
    <source>
        <dbReference type="ARBA" id="ARBA00022777"/>
    </source>
</evidence>
<dbReference type="PROSITE" id="PS50110">
    <property type="entry name" value="RESPONSE_REGULATORY"/>
    <property type="match status" value="3"/>
</dbReference>
<dbReference type="CDD" id="cd00156">
    <property type="entry name" value="REC"/>
    <property type="match status" value="1"/>
</dbReference>
<accession>A0ABP8GUQ7</accession>
<organism evidence="13 14">
    <name type="scientific">Pigmentiphaga soli</name>
    <dbReference type="NCBI Taxonomy" id="1007095"/>
    <lineage>
        <taxon>Bacteria</taxon>
        <taxon>Pseudomonadati</taxon>
        <taxon>Pseudomonadota</taxon>
        <taxon>Betaproteobacteria</taxon>
        <taxon>Burkholderiales</taxon>
        <taxon>Alcaligenaceae</taxon>
        <taxon>Pigmentiphaga</taxon>
    </lineage>
</organism>
<dbReference type="EC" id="2.7.13.3" evidence="2"/>
<dbReference type="InterPro" id="IPR003018">
    <property type="entry name" value="GAF"/>
</dbReference>
<dbReference type="InterPro" id="IPR029016">
    <property type="entry name" value="GAF-like_dom_sf"/>
</dbReference>
<comment type="catalytic activity">
    <reaction evidence="1">
        <text>ATP + protein L-histidine = ADP + protein N-phospho-L-histidine.</text>
        <dbReference type="EC" id="2.7.13.3"/>
    </reaction>
</comment>
<sequence length="1055" mass="113710">MTGGIFALDMMAPPGYAAWVLYVAPVAVCLLAREPAAPFVAATCGTLLLAAAYALSLPAESAGTIVAAVNRCIGVLMLWALAWMAYSHIRSAAALRRHAWIQQGHVELAKGLRGELGAGEIAAQALQIIVRHLGAGVGAFYSLDQGVLRRIGGWALPEETGPSELRVGHGMLGQAVLEQRTLALTGLPPDYLQVASSLGHAAPSAVVATPLSAGGQVVGAMELGFVGKTSLEDETEVLGVAADIIGSTLRSALYRGRLEELLGETQRQSEALQVQQEELRVSNEELEERSRALMDTQARLETQQAELEQTNARLEEHTQDLERQKRGLLTAQRRLAESAAALERASQYKSEFLANMSHELRTPLNSSLILAKLLADNREGTLTPEQVRYARTIHSSNTDLLLLINDILDLSKVEAGQVTIVPEPIELSTVLASMRQSFAPVAEQKGLDLRIETAAGAPQTLVTDGQRLQQILRNLLSNAFKFTERGQVALRAAAAAPGRVRFDVVDSGIGIEASQLEVIFEAFRQADGTTSRKYGGSGLGLSISRQLAHLLGGDITVASEPGAGSTFSLEIAERLEPAESARADDEPAAPADLATARASASLWPGHAGSAGAGTAGEAAPAFASPAPAYEAPASSGVSSEVPIPPSTLRRPAAGIDDDRDHRTRGVRLILVVEDDETFAGILYDLAHELDFDCIHAATAADGLALAHDYQPYGILLDVELPDDSGLTVLDRLKRDPATRHIPVHVVSVADHTEAALFMGAIGYTLKPTARDQLAEAIRSLEARLKQRVRRILVIEDDPALRENISLLLQAPGVELEGAGTVADALRHLAANEFDCVVLDLVLPDGTGYQLLEKMAGDDQHTFPPVIVYTGRSLTPEEEQRLRRYSKSIIIKGARSPERLLDEVTLFLHSVESELPADKQRMLKEARQRDAAFEGRRILLAEDDVRNIFALSQVIEPLGAQLEIARNGLEALNVLAHDTPIDLVLMDIMMPEMDGLTAIREIRRKEQFAHLPIIALTAKAMPTDRQRCLDAGANDYISKPLDIDRLLSLCRVWLPQ</sequence>
<dbReference type="SUPFAM" id="SSF52172">
    <property type="entry name" value="CheY-like"/>
    <property type="match status" value="3"/>
</dbReference>
<keyword evidence="10" id="KW-1133">Transmembrane helix</keyword>
<name>A0ABP8GUQ7_9BURK</name>
<reference evidence="14" key="1">
    <citation type="journal article" date="2019" name="Int. J. Syst. Evol. Microbiol.">
        <title>The Global Catalogue of Microorganisms (GCM) 10K type strain sequencing project: providing services to taxonomists for standard genome sequencing and annotation.</title>
        <authorList>
            <consortium name="The Broad Institute Genomics Platform"/>
            <consortium name="The Broad Institute Genome Sequencing Center for Infectious Disease"/>
            <person name="Wu L."/>
            <person name="Ma J."/>
        </authorList>
    </citation>
    <scope>NUCLEOTIDE SEQUENCE [LARGE SCALE GENOMIC DNA]</scope>
    <source>
        <strain evidence="14">JCM 17666</strain>
    </source>
</reference>
<dbReference type="PROSITE" id="PS50109">
    <property type="entry name" value="HIS_KIN"/>
    <property type="match status" value="1"/>
</dbReference>
<keyword evidence="4" id="KW-0808">Transferase</keyword>
<feature type="domain" description="Response regulatory" evidence="12">
    <location>
        <begin position="936"/>
        <end position="1053"/>
    </location>
</feature>
<dbReference type="SMART" id="SM00448">
    <property type="entry name" value="REC"/>
    <property type="match status" value="3"/>
</dbReference>
<feature type="transmembrane region" description="Helical" evidence="10">
    <location>
        <begin position="16"/>
        <end position="32"/>
    </location>
</feature>
<dbReference type="SMART" id="SM00387">
    <property type="entry name" value="HATPase_c"/>
    <property type="match status" value="1"/>
</dbReference>
<dbReference type="InterPro" id="IPR036097">
    <property type="entry name" value="HisK_dim/P_sf"/>
</dbReference>
<evidence type="ECO:0000256" key="7">
    <source>
        <dbReference type="PROSITE-ProRule" id="PRU00169"/>
    </source>
</evidence>
<evidence type="ECO:0000313" key="14">
    <source>
        <dbReference type="Proteomes" id="UP001501671"/>
    </source>
</evidence>
<dbReference type="CDD" id="cd17546">
    <property type="entry name" value="REC_hyHK_CKI1_RcsC-like"/>
    <property type="match status" value="1"/>
</dbReference>
<dbReference type="Gene3D" id="3.30.565.10">
    <property type="entry name" value="Histidine kinase-like ATPase, C-terminal domain"/>
    <property type="match status" value="1"/>
</dbReference>
<dbReference type="Pfam" id="PF02518">
    <property type="entry name" value="HATPase_c"/>
    <property type="match status" value="1"/>
</dbReference>
<evidence type="ECO:0000256" key="1">
    <source>
        <dbReference type="ARBA" id="ARBA00000085"/>
    </source>
</evidence>
<feature type="modified residue" description="4-aspartylphosphate" evidence="7">
    <location>
        <position position="839"/>
    </location>
</feature>
<evidence type="ECO:0000259" key="11">
    <source>
        <dbReference type="PROSITE" id="PS50109"/>
    </source>
</evidence>
<dbReference type="Pfam" id="PF13185">
    <property type="entry name" value="GAF_2"/>
    <property type="match status" value="1"/>
</dbReference>
<dbReference type="InterPro" id="IPR001789">
    <property type="entry name" value="Sig_transdc_resp-reg_receiver"/>
</dbReference>
<dbReference type="PRINTS" id="PR00344">
    <property type="entry name" value="BCTRLSENSOR"/>
</dbReference>
<feature type="compositionally biased region" description="Low complexity" evidence="9">
    <location>
        <begin position="626"/>
        <end position="636"/>
    </location>
</feature>
<dbReference type="CDD" id="cd00082">
    <property type="entry name" value="HisKA"/>
    <property type="match status" value="1"/>
</dbReference>
<evidence type="ECO:0000256" key="6">
    <source>
        <dbReference type="ARBA" id="ARBA00023012"/>
    </source>
</evidence>
<dbReference type="Pfam" id="PF00512">
    <property type="entry name" value="HisKA"/>
    <property type="match status" value="1"/>
</dbReference>
<evidence type="ECO:0000256" key="4">
    <source>
        <dbReference type="ARBA" id="ARBA00022679"/>
    </source>
</evidence>
<dbReference type="InterPro" id="IPR011006">
    <property type="entry name" value="CheY-like_superfamily"/>
</dbReference>
<feature type="modified residue" description="4-aspartylphosphate" evidence="7">
    <location>
        <position position="986"/>
    </location>
</feature>
<dbReference type="SUPFAM" id="SSF55874">
    <property type="entry name" value="ATPase domain of HSP90 chaperone/DNA topoisomerase II/histidine kinase"/>
    <property type="match status" value="1"/>
</dbReference>
<feature type="coiled-coil region" evidence="8">
    <location>
        <begin position="258"/>
        <end position="334"/>
    </location>
</feature>
<keyword evidence="6" id="KW-0902">Two-component regulatory system</keyword>
<feature type="transmembrane region" description="Helical" evidence="10">
    <location>
        <begin position="39"/>
        <end position="59"/>
    </location>
</feature>
<dbReference type="InterPro" id="IPR036890">
    <property type="entry name" value="HATPase_C_sf"/>
</dbReference>
<dbReference type="InterPro" id="IPR004358">
    <property type="entry name" value="Sig_transdc_His_kin-like_C"/>
</dbReference>
<keyword evidence="8" id="KW-0175">Coiled coil</keyword>
<evidence type="ECO:0000256" key="10">
    <source>
        <dbReference type="SAM" id="Phobius"/>
    </source>
</evidence>
<gene>
    <name evidence="13" type="ORF">GCM10023144_17620</name>
</gene>
<feature type="domain" description="Histidine kinase" evidence="11">
    <location>
        <begin position="355"/>
        <end position="575"/>
    </location>
</feature>
<dbReference type="InterPro" id="IPR005467">
    <property type="entry name" value="His_kinase_dom"/>
</dbReference>
<dbReference type="PANTHER" id="PTHR45339:SF1">
    <property type="entry name" value="HYBRID SIGNAL TRANSDUCTION HISTIDINE KINASE J"/>
    <property type="match status" value="1"/>
</dbReference>
<evidence type="ECO:0000256" key="3">
    <source>
        <dbReference type="ARBA" id="ARBA00022553"/>
    </source>
</evidence>
<evidence type="ECO:0000256" key="8">
    <source>
        <dbReference type="SAM" id="Coils"/>
    </source>
</evidence>
<keyword evidence="5" id="KW-0418">Kinase</keyword>
<dbReference type="SMART" id="SM00388">
    <property type="entry name" value="HisKA"/>
    <property type="match status" value="1"/>
</dbReference>
<keyword evidence="10" id="KW-0812">Transmembrane</keyword>
<dbReference type="InterPro" id="IPR003661">
    <property type="entry name" value="HisK_dim/P_dom"/>
</dbReference>
<dbReference type="Gene3D" id="3.30.450.40">
    <property type="match status" value="1"/>
</dbReference>
<feature type="region of interest" description="Disordered" evidence="9">
    <location>
        <begin position="626"/>
        <end position="658"/>
    </location>
</feature>
<evidence type="ECO:0000259" key="12">
    <source>
        <dbReference type="PROSITE" id="PS50110"/>
    </source>
</evidence>
<dbReference type="SUPFAM" id="SSF55781">
    <property type="entry name" value="GAF domain-like"/>
    <property type="match status" value="1"/>
</dbReference>
<dbReference type="Gene3D" id="3.40.50.2300">
    <property type="match status" value="3"/>
</dbReference>
<proteinExistence type="predicted"/>
<feature type="modified residue" description="4-aspartylphosphate" evidence="7">
    <location>
        <position position="717"/>
    </location>
</feature>
<dbReference type="InterPro" id="IPR003594">
    <property type="entry name" value="HATPase_dom"/>
</dbReference>
<dbReference type="PANTHER" id="PTHR45339">
    <property type="entry name" value="HYBRID SIGNAL TRANSDUCTION HISTIDINE KINASE J"/>
    <property type="match status" value="1"/>
</dbReference>
<dbReference type="SMART" id="SM00065">
    <property type="entry name" value="GAF"/>
    <property type="match status" value="1"/>
</dbReference>
<evidence type="ECO:0000256" key="9">
    <source>
        <dbReference type="SAM" id="MobiDB-lite"/>
    </source>
</evidence>
<comment type="caution">
    <text evidence="13">The sequence shown here is derived from an EMBL/GenBank/DDBJ whole genome shotgun (WGS) entry which is preliminary data.</text>
</comment>
<dbReference type="Proteomes" id="UP001501671">
    <property type="component" value="Unassembled WGS sequence"/>
</dbReference>
<dbReference type="EMBL" id="BAABFO010000007">
    <property type="protein sequence ID" value="GAA4330176.1"/>
    <property type="molecule type" value="Genomic_DNA"/>
</dbReference>
<evidence type="ECO:0000313" key="13">
    <source>
        <dbReference type="EMBL" id="GAA4330176.1"/>
    </source>
</evidence>
<feature type="domain" description="Response regulatory" evidence="12">
    <location>
        <begin position="790"/>
        <end position="906"/>
    </location>
</feature>
<keyword evidence="3 7" id="KW-0597">Phosphoprotein</keyword>
<feature type="transmembrane region" description="Helical" evidence="10">
    <location>
        <begin position="65"/>
        <end position="86"/>
    </location>
</feature>
<dbReference type="SUPFAM" id="SSF47384">
    <property type="entry name" value="Homodimeric domain of signal transducing histidine kinase"/>
    <property type="match status" value="1"/>
</dbReference>
<protein>
    <recommendedName>
        <fullName evidence="2">histidine kinase</fullName>
        <ecNumber evidence="2">2.7.13.3</ecNumber>
    </recommendedName>
</protein>
<keyword evidence="14" id="KW-1185">Reference proteome</keyword>
<feature type="domain" description="Response regulatory" evidence="12">
    <location>
        <begin position="668"/>
        <end position="781"/>
    </location>
</feature>